<dbReference type="PANTHER" id="PTHR12215:SF10">
    <property type="entry name" value="L-AMINOADIPATE-SEMIALDEHYDE DEHYDROGENASE-PHOSPHOPANTETHEINYL TRANSFERASE"/>
    <property type="match status" value="1"/>
</dbReference>
<dbReference type="AlphaFoldDB" id="A0A1M6PW23"/>
<keyword evidence="2 4" id="KW-0808">Transferase</keyword>
<evidence type="ECO:0000259" key="3">
    <source>
        <dbReference type="Pfam" id="PF01648"/>
    </source>
</evidence>
<protein>
    <submittedName>
        <fullName evidence="4">4'-phosphopantetheinyl transferase superfamily protein</fullName>
    </submittedName>
</protein>
<dbReference type="InterPro" id="IPR037143">
    <property type="entry name" value="4-PPantetheinyl_Trfase_dom_sf"/>
</dbReference>
<dbReference type="RefSeq" id="WP_073301782.1">
    <property type="nucleotide sequence ID" value="NZ_FRAW01000001.1"/>
</dbReference>
<gene>
    <name evidence="4" type="ORF">SAMN05720469_101144</name>
</gene>
<proteinExistence type="inferred from homology"/>
<evidence type="ECO:0000256" key="1">
    <source>
        <dbReference type="ARBA" id="ARBA00010990"/>
    </source>
</evidence>
<name>A0A1M6PW23_9BACT</name>
<accession>A0A1M6PW23</accession>
<dbReference type="PANTHER" id="PTHR12215">
    <property type="entry name" value="PHOSPHOPANTETHEINE TRANSFERASE"/>
    <property type="match status" value="1"/>
</dbReference>
<comment type="similarity">
    <text evidence="1">Belongs to the P-Pant transferase superfamily. Gsp/Sfp/HetI/AcpT family.</text>
</comment>
<dbReference type="EMBL" id="FRAW01000001">
    <property type="protein sequence ID" value="SHK12139.1"/>
    <property type="molecule type" value="Genomic_DNA"/>
</dbReference>
<organism evidence="4 5">
    <name type="scientific">Fibrobacter intestinalis</name>
    <dbReference type="NCBI Taxonomy" id="28122"/>
    <lineage>
        <taxon>Bacteria</taxon>
        <taxon>Pseudomonadati</taxon>
        <taxon>Fibrobacterota</taxon>
        <taxon>Fibrobacteria</taxon>
        <taxon>Fibrobacterales</taxon>
        <taxon>Fibrobacteraceae</taxon>
        <taxon>Fibrobacter</taxon>
    </lineage>
</organism>
<dbReference type="Pfam" id="PF01648">
    <property type="entry name" value="ACPS"/>
    <property type="match status" value="1"/>
</dbReference>
<dbReference type="GO" id="GO:0008897">
    <property type="term" value="F:holo-[acyl-carrier-protein] synthase activity"/>
    <property type="evidence" value="ECO:0007669"/>
    <property type="project" value="InterPro"/>
</dbReference>
<dbReference type="Gene3D" id="3.90.470.20">
    <property type="entry name" value="4'-phosphopantetheinyl transferase domain"/>
    <property type="match status" value="1"/>
</dbReference>
<keyword evidence="5" id="KW-1185">Reference proteome</keyword>
<dbReference type="Proteomes" id="UP000184275">
    <property type="component" value="Unassembled WGS sequence"/>
</dbReference>
<dbReference type="GO" id="GO:0005829">
    <property type="term" value="C:cytosol"/>
    <property type="evidence" value="ECO:0007669"/>
    <property type="project" value="TreeGrafter"/>
</dbReference>
<evidence type="ECO:0000313" key="4">
    <source>
        <dbReference type="EMBL" id="SHK12139.1"/>
    </source>
</evidence>
<reference evidence="5" key="1">
    <citation type="submission" date="2016-11" db="EMBL/GenBank/DDBJ databases">
        <authorList>
            <person name="Varghese N."/>
            <person name="Submissions S."/>
        </authorList>
    </citation>
    <scope>NUCLEOTIDE SEQUENCE [LARGE SCALE GENOMIC DNA]</scope>
    <source>
        <strain evidence="5">UWOS</strain>
    </source>
</reference>
<dbReference type="GO" id="GO:0019878">
    <property type="term" value="P:lysine biosynthetic process via aminoadipic acid"/>
    <property type="evidence" value="ECO:0007669"/>
    <property type="project" value="TreeGrafter"/>
</dbReference>
<dbReference type="GO" id="GO:0000287">
    <property type="term" value="F:magnesium ion binding"/>
    <property type="evidence" value="ECO:0007669"/>
    <property type="project" value="InterPro"/>
</dbReference>
<evidence type="ECO:0000256" key="2">
    <source>
        <dbReference type="ARBA" id="ARBA00022679"/>
    </source>
</evidence>
<dbReference type="InterPro" id="IPR050559">
    <property type="entry name" value="P-Pant_transferase_sf"/>
</dbReference>
<feature type="domain" description="4'-phosphopantetheinyl transferase" evidence="3">
    <location>
        <begin position="89"/>
        <end position="167"/>
    </location>
</feature>
<evidence type="ECO:0000313" key="5">
    <source>
        <dbReference type="Proteomes" id="UP000184275"/>
    </source>
</evidence>
<dbReference type="InterPro" id="IPR008278">
    <property type="entry name" value="4-PPantetheinyl_Trfase_dom"/>
</dbReference>
<dbReference type="SUPFAM" id="SSF56214">
    <property type="entry name" value="4'-phosphopantetheinyl transferase"/>
    <property type="match status" value="1"/>
</dbReference>
<sequence length="189" mass="21333">MNEIYIKVMITQYKVNTPFGLVNWCVLPVKNHLDEILSVLSSVSGMQLTRVDIKRTPDGRPEFPDCGFDANWTHSKDTCVLAYSFTAKVGVDIEKLRPRALRIAERFFAKEETTLLLKSGLSPEKALRQFYRIWCRKEALFKCIGGSFLSGVLSRNVLEEEVDGARLIDIQLPQQPKSFAAALAVAPRI</sequence>